<organism evidence="2 3">
    <name type="scientific">Aphis glycines</name>
    <name type="common">Soybean aphid</name>
    <dbReference type="NCBI Taxonomy" id="307491"/>
    <lineage>
        <taxon>Eukaryota</taxon>
        <taxon>Metazoa</taxon>
        <taxon>Ecdysozoa</taxon>
        <taxon>Arthropoda</taxon>
        <taxon>Hexapoda</taxon>
        <taxon>Insecta</taxon>
        <taxon>Pterygota</taxon>
        <taxon>Neoptera</taxon>
        <taxon>Paraneoptera</taxon>
        <taxon>Hemiptera</taxon>
        <taxon>Sternorrhyncha</taxon>
        <taxon>Aphidomorpha</taxon>
        <taxon>Aphidoidea</taxon>
        <taxon>Aphididae</taxon>
        <taxon>Aphidini</taxon>
        <taxon>Aphis</taxon>
        <taxon>Aphis</taxon>
    </lineage>
</organism>
<evidence type="ECO:0000256" key="1">
    <source>
        <dbReference type="SAM" id="Phobius"/>
    </source>
</evidence>
<keyword evidence="3" id="KW-1185">Reference proteome</keyword>
<name>A0A6G0U243_APHGL</name>
<evidence type="ECO:0000313" key="2">
    <source>
        <dbReference type="EMBL" id="KAE9542306.1"/>
    </source>
</evidence>
<dbReference type="EMBL" id="VYZN01000011">
    <property type="protein sequence ID" value="KAE9542306.1"/>
    <property type="molecule type" value="Genomic_DNA"/>
</dbReference>
<accession>A0A6G0U243</accession>
<evidence type="ECO:0008006" key="4">
    <source>
        <dbReference type="Google" id="ProtNLM"/>
    </source>
</evidence>
<keyword evidence="1" id="KW-1133">Transmembrane helix</keyword>
<feature type="transmembrane region" description="Helical" evidence="1">
    <location>
        <begin position="132"/>
        <end position="155"/>
    </location>
</feature>
<sequence>MNATVITKKQNFHNIKKRTLAIKYLQHKFSISFPSNSLKKTRIFIIGKKCFECLKFKFLQSNNNEFIILKRFSIFVIIQKSKLMRNFVFKFQVFLLGQKNFINTSKKNSHKNRKFQWSINSSKKDKSLSLRYFILGGKLSVVFLILIFLVIQNFFTDTSKNNSHKNRKFQWSINNSKKFLSYNHIKNRFDRKLVLRENSHRFMSNLVLKFQVLLVTQHFFIDISKKKKSDKLKISVVYNTSSKNS</sequence>
<dbReference type="AlphaFoldDB" id="A0A6G0U243"/>
<reference evidence="2 3" key="1">
    <citation type="submission" date="2019-08" db="EMBL/GenBank/DDBJ databases">
        <title>The genome of the soybean aphid Biotype 1, its phylome, world population structure and adaptation to the North American continent.</title>
        <authorList>
            <person name="Giordano R."/>
            <person name="Donthu R.K."/>
            <person name="Hernandez A.G."/>
            <person name="Wright C.L."/>
            <person name="Zimin A.V."/>
        </authorList>
    </citation>
    <scope>NUCLEOTIDE SEQUENCE [LARGE SCALE GENOMIC DNA]</scope>
    <source>
        <tissue evidence="2">Whole aphids</tissue>
    </source>
</reference>
<keyword evidence="1" id="KW-0472">Membrane</keyword>
<dbReference type="Proteomes" id="UP000475862">
    <property type="component" value="Unassembled WGS sequence"/>
</dbReference>
<comment type="caution">
    <text evidence="2">The sequence shown here is derived from an EMBL/GenBank/DDBJ whole genome shotgun (WGS) entry which is preliminary data.</text>
</comment>
<proteinExistence type="predicted"/>
<protein>
    <recommendedName>
        <fullName evidence="4">Transmembrane protein</fullName>
    </recommendedName>
</protein>
<gene>
    <name evidence="2" type="ORF">AGLY_003433</name>
</gene>
<evidence type="ECO:0000313" key="3">
    <source>
        <dbReference type="Proteomes" id="UP000475862"/>
    </source>
</evidence>
<keyword evidence="1" id="KW-0812">Transmembrane</keyword>